<feature type="region of interest" description="Disordered" evidence="1">
    <location>
        <begin position="34"/>
        <end position="105"/>
    </location>
</feature>
<name>A0A6J4VYI9_9BACT</name>
<proteinExistence type="predicted"/>
<evidence type="ECO:0000313" key="2">
    <source>
        <dbReference type="EMBL" id="CAA9590204.1"/>
    </source>
</evidence>
<dbReference type="EMBL" id="CADCWN010000394">
    <property type="protein sequence ID" value="CAA9590204.1"/>
    <property type="molecule type" value="Genomic_DNA"/>
</dbReference>
<reference evidence="2" key="1">
    <citation type="submission" date="2020-02" db="EMBL/GenBank/DDBJ databases">
        <authorList>
            <person name="Meier V. D."/>
        </authorList>
    </citation>
    <scope>NUCLEOTIDE SEQUENCE</scope>
    <source>
        <strain evidence="2">AVDCRST_MAG18</strain>
    </source>
</reference>
<dbReference type="AlphaFoldDB" id="A0A6J4VYI9"/>
<organism evidence="2">
    <name type="scientific">uncultured Thermomicrobiales bacterium</name>
    <dbReference type="NCBI Taxonomy" id="1645740"/>
    <lineage>
        <taxon>Bacteria</taxon>
        <taxon>Pseudomonadati</taxon>
        <taxon>Thermomicrobiota</taxon>
        <taxon>Thermomicrobia</taxon>
        <taxon>Thermomicrobiales</taxon>
        <taxon>environmental samples</taxon>
    </lineage>
</organism>
<gene>
    <name evidence="2" type="ORF">AVDCRST_MAG18-4903</name>
</gene>
<protein>
    <submittedName>
        <fullName evidence="2">Uncharacterized protein</fullName>
    </submittedName>
</protein>
<feature type="compositionally biased region" description="Basic and acidic residues" evidence="1">
    <location>
        <begin position="52"/>
        <end position="89"/>
    </location>
</feature>
<feature type="non-terminal residue" evidence="2">
    <location>
        <position position="174"/>
    </location>
</feature>
<sequence length="174" mass="19270">AWERSGCRHAARGRGVPLRDHRHRLVVRLRCQGRRDCPRDGLPGDSDPPAARGRDLHAVPRASRGEGPRRGPEAADGAEHGRDARQGADRRHRARDQRHPRAGAEVHLRSRRQGFIHRLCQLARGGPARPTGVGYGGEQDLPQLWRGARIGRQGCGGVPLLRQRNLPEVDRAVV</sequence>
<evidence type="ECO:0000256" key="1">
    <source>
        <dbReference type="SAM" id="MobiDB-lite"/>
    </source>
</evidence>
<accession>A0A6J4VYI9</accession>
<feature type="non-terminal residue" evidence="2">
    <location>
        <position position="1"/>
    </location>
</feature>